<feature type="transmembrane region" description="Helical" evidence="1">
    <location>
        <begin position="145"/>
        <end position="176"/>
    </location>
</feature>
<evidence type="ECO:0000313" key="2">
    <source>
        <dbReference type="EMBL" id="GGD72754.1"/>
    </source>
</evidence>
<feature type="transmembrane region" description="Helical" evidence="1">
    <location>
        <begin position="374"/>
        <end position="392"/>
    </location>
</feature>
<reference evidence="3" key="1">
    <citation type="journal article" date="2019" name="Int. J. Syst. Evol. Microbiol.">
        <title>The Global Catalogue of Microorganisms (GCM) 10K type strain sequencing project: providing services to taxonomists for standard genome sequencing and annotation.</title>
        <authorList>
            <consortium name="The Broad Institute Genomics Platform"/>
            <consortium name="The Broad Institute Genome Sequencing Center for Infectious Disease"/>
            <person name="Wu L."/>
            <person name="Ma J."/>
        </authorList>
    </citation>
    <scope>NUCLEOTIDE SEQUENCE [LARGE SCALE GENOMIC DNA]</scope>
    <source>
        <strain evidence="3">CCM 7640</strain>
    </source>
</reference>
<feature type="transmembrane region" description="Helical" evidence="1">
    <location>
        <begin position="20"/>
        <end position="41"/>
    </location>
</feature>
<dbReference type="RefSeq" id="WP_188435953.1">
    <property type="nucleotide sequence ID" value="NZ_BMCM01000002.1"/>
</dbReference>
<keyword evidence="3" id="KW-1185">Reference proteome</keyword>
<evidence type="ECO:0008006" key="4">
    <source>
        <dbReference type="Google" id="ProtNLM"/>
    </source>
</evidence>
<dbReference type="EMBL" id="BMCM01000002">
    <property type="protein sequence ID" value="GGD72754.1"/>
    <property type="molecule type" value="Genomic_DNA"/>
</dbReference>
<comment type="caution">
    <text evidence="2">The sequence shown here is derived from an EMBL/GenBank/DDBJ whole genome shotgun (WGS) entry which is preliminary data.</text>
</comment>
<keyword evidence="1" id="KW-0472">Membrane</keyword>
<feature type="transmembrane region" description="Helical" evidence="1">
    <location>
        <begin position="188"/>
        <end position="210"/>
    </location>
</feature>
<feature type="transmembrane region" description="Helical" evidence="1">
    <location>
        <begin position="231"/>
        <end position="251"/>
    </location>
</feature>
<evidence type="ECO:0000256" key="1">
    <source>
        <dbReference type="SAM" id="Phobius"/>
    </source>
</evidence>
<feature type="transmembrane region" description="Helical" evidence="1">
    <location>
        <begin position="301"/>
        <end position="322"/>
    </location>
</feature>
<protein>
    <recommendedName>
        <fullName evidence="4">Integral membrane protein</fullName>
    </recommendedName>
</protein>
<evidence type="ECO:0000313" key="3">
    <source>
        <dbReference type="Proteomes" id="UP000629365"/>
    </source>
</evidence>
<proteinExistence type="predicted"/>
<organism evidence="2 3">
    <name type="scientific">Microbacterium murale</name>
    <dbReference type="NCBI Taxonomy" id="1081040"/>
    <lineage>
        <taxon>Bacteria</taxon>
        <taxon>Bacillati</taxon>
        <taxon>Actinomycetota</taxon>
        <taxon>Actinomycetes</taxon>
        <taxon>Micrococcales</taxon>
        <taxon>Microbacteriaceae</taxon>
        <taxon>Microbacterium</taxon>
    </lineage>
</organism>
<keyword evidence="1" id="KW-0812">Transmembrane</keyword>
<keyword evidence="1" id="KW-1133">Transmembrane helix</keyword>
<dbReference type="Proteomes" id="UP000629365">
    <property type="component" value="Unassembled WGS sequence"/>
</dbReference>
<feature type="transmembrane region" description="Helical" evidence="1">
    <location>
        <begin position="113"/>
        <end position="133"/>
    </location>
</feature>
<name>A0ABQ1RMT7_9MICO</name>
<feature type="transmembrane region" description="Helical" evidence="1">
    <location>
        <begin position="334"/>
        <end position="354"/>
    </location>
</feature>
<sequence>MAHRAVITAARRWANIPVTLRIAIIYVLGRLVTTGFLAIAAELSGPGSRFGPDATVGSFVLGWDAQWYWLVAWEGYPSVLPLTESGQVAENAWAFMPLYAYAAQVVGIPFGSWGAGALLISLVAGFFACVMLYRLLHRRIGNSAALWAATFFAWGPLAALFQVGYAEVLFVLLLLIALDLVARRRFGWLYLVVVVMAFTRPGVLAFALYLGLYGILRWVRRRTDPLPPREVVHIIALGALATATGFAWQVIAGIVTGDPGAYLATELSWRRNWGIDAEGFIPFDGWWQSAQFWFAQWGMPAWWGLVALLLFVGGSAAALLFAPQVRRVGVDLRLWSASYLLYLIAVFFPQSSTFRLLMPLTPLWGAVAVPRSRLYRLGVLALCLLGQWVWIYHMYALGNTYWQVP</sequence>
<accession>A0ABQ1RMT7</accession>
<gene>
    <name evidence="2" type="ORF">GCM10007269_14850</name>
</gene>